<organism evidence="2 12">
    <name type="scientific">Rotaria socialis</name>
    <dbReference type="NCBI Taxonomy" id="392032"/>
    <lineage>
        <taxon>Eukaryota</taxon>
        <taxon>Metazoa</taxon>
        <taxon>Spiralia</taxon>
        <taxon>Gnathifera</taxon>
        <taxon>Rotifera</taxon>
        <taxon>Eurotatoria</taxon>
        <taxon>Bdelloidea</taxon>
        <taxon>Philodinida</taxon>
        <taxon>Philodinidae</taxon>
        <taxon>Rotaria</taxon>
    </lineage>
</organism>
<dbReference type="Pfam" id="PF11563">
    <property type="entry name" value="Protoglobin"/>
    <property type="match status" value="1"/>
</dbReference>
<evidence type="ECO:0000313" key="12">
    <source>
        <dbReference type="Proteomes" id="UP000663825"/>
    </source>
</evidence>
<dbReference type="Proteomes" id="UP000663848">
    <property type="component" value="Unassembled WGS sequence"/>
</dbReference>
<dbReference type="EMBL" id="CAJNYD010003671">
    <property type="protein sequence ID" value="CAF3535317.1"/>
    <property type="molecule type" value="Genomic_DNA"/>
</dbReference>
<evidence type="ECO:0000313" key="2">
    <source>
        <dbReference type="EMBL" id="CAF3176339.1"/>
    </source>
</evidence>
<gene>
    <name evidence="3" type="ORF">FME351_LOCUS1199</name>
    <name evidence="6" type="ORF">GRG538_LOCUS20718</name>
    <name evidence="8" type="ORF">HFQ381_LOCUS26382</name>
    <name evidence="4" type="ORF">KIK155_LOCUS14652</name>
    <name evidence="5" type="ORF">LUA448_LOCUS27183</name>
    <name evidence="10" type="ORF">QYT958_LOCUS19506</name>
    <name evidence="2" type="ORF">TIS948_LOCUS11099</name>
    <name evidence="11" type="ORF">TOA249_LOCUS25285</name>
    <name evidence="9" type="ORF">TSG867_LOCUS26419</name>
    <name evidence="7" type="ORF">UJA718_LOCUS19712</name>
</gene>
<dbReference type="EMBL" id="CAJOBP010003545">
    <property type="protein sequence ID" value="CAF4409509.1"/>
    <property type="molecule type" value="Genomic_DNA"/>
</dbReference>
<dbReference type="EMBL" id="CAJOBR010003239">
    <property type="protein sequence ID" value="CAF4729857.1"/>
    <property type="molecule type" value="Genomic_DNA"/>
</dbReference>
<accession>A0A817PS37</accession>
<comment type="caution">
    <text evidence="2">The sequence shown here is derived from an EMBL/GenBank/DDBJ whole genome shotgun (WGS) entry which is preliminary data.</text>
</comment>
<evidence type="ECO:0000313" key="7">
    <source>
        <dbReference type="EMBL" id="CAF4409509.1"/>
    </source>
</evidence>
<dbReference type="EMBL" id="CAJNXB010001561">
    <property type="protein sequence ID" value="CAF3176339.1"/>
    <property type="molecule type" value="Genomic_DNA"/>
</dbReference>
<name>A0A817PS37_9BILA</name>
<reference evidence="2" key="1">
    <citation type="submission" date="2021-02" db="EMBL/GenBank/DDBJ databases">
        <authorList>
            <person name="Nowell W R."/>
        </authorList>
    </citation>
    <scope>NUCLEOTIDE SEQUENCE</scope>
</reference>
<dbReference type="OrthoDB" id="10027058at2759"/>
<proteinExistence type="predicted"/>
<dbReference type="EMBL" id="CAJOBS010002716">
    <property type="protein sequence ID" value="CAF4830929.1"/>
    <property type="molecule type" value="Genomic_DNA"/>
</dbReference>
<dbReference type="EMBL" id="CAJOBQ010002776">
    <property type="protein sequence ID" value="CAF4578355.1"/>
    <property type="molecule type" value="Genomic_DNA"/>
</dbReference>
<dbReference type="GO" id="GO:0019825">
    <property type="term" value="F:oxygen binding"/>
    <property type="evidence" value="ECO:0007669"/>
    <property type="project" value="InterPro"/>
</dbReference>
<dbReference type="PANTHER" id="PTHR42071:SF1">
    <property type="entry name" value="GLOBIN-SENSOR DOMAIN-CONTAINING PROTEIN"/>
    <property type="match status" value="1"/>
</dbReference>
<evidence type="ECO:0000313" key="9">
    <source>
        <dbReference type="EMBL" id="CAF4578355.1"/>
    </source>
</evidence>
<dbReference type="EMBL" id="CAJNYV010002480">
    <property type="protein sequence ID" value="CAF3483359.1"/>
    <property type="molecule type" value="Genomic_DNA"/>
</dbReference>
<evidence type="ECO:0000259" key="1">
    <source>
        <dbReference type="Pfam" id="PF11563"/>
    </source>
</evidence>
<dbReference type="EMBL" id="CAJNYU010000027">
    <property type="protein sequence ID" value="CAF3319253.1"/>
    <property type="molecule type" value="Genomic_DNA"/>
</dbReference>
<evidence type="ECO:0000313" key="3">
    <source>
        <dbReference type="EMBL" id="CAF3319253.1"/>
    </source>
</evidence>
<evidence type="ECO:0000313" key="5">
    <source>
        <dbReference type="EMBL" id="CAF3535317.1"/>
    </source>
</evidence>
<dbReference type="Proteomes" id="UP000663838">
    <property type="component" value="Unassembled WGS sequence"/>
</dbReference>
<evidence type="ECO:0000313" key="6">
    <source>
        <dbReference type="EMBL" id="CAF3560800.1"/>
    </source>
</evidence>
<protein>
    <recommendedName>
        <fullName evidence="1">Globin-sensor domain-containing protein</fullName>
    </recommendedName>
</protein>
<keyword evidence="13" id="KW-1185">Reference proteome</keyword>
<dbReference type="PANTHER" id="PTHR42071">
    <property type="entry name" value="PROTOGLOBIN DOMAIN-CONTAINING PROTEIN"/>
    <property type="match status" value="1"/>
</dbReference>
<dbReference type="Proteomes" id="UP000663862">
    <property type="component" value="Unassembled WGS sequence"/>
</dbReference>
<evidence type="ECO:0000313" key="10">
    <source>
        <dbReference type="EMBL" id="CAF4729857.1"/>
    </source>
</evidence>
<dbReference type="InterPro" id="IPR044398">
    <property type="entry name" value="Globin-sensor_dom"/>
</dbReference>
<dbReference type="EMBL" id="CAJOBO010003149">
    <property type="protein sequence ID" value="CAF4482428.1"/>
    <property type="molecule type" value="Genomic_DNA"/>
</dbReference>
<dbReference type="AlphaFoldDB" id="A0A817PS37"/>
<dbReference type="Proteomes" id="UP000663825">
    <property type="component" value="Unassembled WGS sequence"/>
</dbReference>
<dbReference type="Proteomes" id="UP000663833">
    <property type="component" value="Unassembled WGS sequence"/>
</dbReference>
<evidence type="ECO:0000313" key="8">
    <source>
        <dbReference type="EMBL" id="CAF4482428.1"/>
    </source>
</evidence>
<evidence type="ECO:0000313" key="4">
    <source>
        <dbReference type="EMBL" id="CAF3483359.1"/>
    </source>
</evidence>
<dbReference type="Proteomes" id="UP000663851">
    <property type="component" value="Unassembled WGS sequence"/>
</dbReference>
<evidence type="ECO:0000313" key="13">
    <source>
        <dbReference type="Proteomes" id="UP000663873"/>
    </source>
</evidence>
<dbReference type="Proteomes" id="UP000663872">
    <property type="component" value="Unassembled WGS sequence"/>
</dbReference>
<evidence type="ECO:0000313" key="11">
    <source>
        <dbReference type="EMBL" id="CAF4830929.1"/>
    </source>
</evidence>
<dbReference type="Proteomes" id="UP000663873">
    <property type="component" value="Unassembled WGS sequence"/>
</dbReference>
<dbReference type="Gene3D" id="1.10.490.10">
    <property type="entry name" value="Globins"/>
    <property type="match status" value="1"/>
</dbReference>
<sequence>MMAEHIDKTRLNNDIRYRFDFISKLIDFSQDDVTRLNSLAPIITPLLPVVIDSVYKKLFAFDTTKRYFQVRNDGFEMFTPNKELGITLDIVQTEFRKDMLSVYLKSILTQREWNDSFLEYLSRVGQIHTNKGGSASINVDYIYMNALFCFLEQLLSDIVWNSEGLQYNDKREGMRAISKFVWIQNDLLTMHFSSTWNSGSTCQSIPIAKLTKCLFI</sequence>
<dbReference type="InterPro" id="IPR012292">
    <property type="entry name" value="Globin/Proto"/>
</dbReference>
<dbReference type="Proteomes" id="UP000663869">
    <property type="component" value="Unassembled WGS sequence"/>
</dbReference>
<dbReference type="EMBL" id="CAJNYT010003420">
    <property type="protein sequence ID" value="CAF3560800.1"/>
    <property type="molecule type" value="Genomic_DNA"/>
</dbReference>
<feature type="domain" description="Globin-sensor" evidence="1">
    <location>
        <begin position="18"/>
        <end position="192"/>
    </location>
</feature>
<dbReference type="GO" id="GO:0020037">
    <property type="term" value="F:heme binding"/>
    <property type="evidence" value="ECO:0007669"/>
    <property type="project" value="InterPro"/>
</dbReference>
<dbReference type="Proteomes" id="UP000663865">
    <property type="component" value="Unassembled WGS sequence"/>
</dbReference>